<evidence type="ECO:0000259" key="8">
    <source>
        <dbReference type="Pfam" id="PF02687"/>
    </source>
</evidence>
<evidence type="ECO:0000256" key="4">
    <source>
        <dbReference type="ARBA" id="ARBA00022989"/>
    </source>
</evidence>
<feature type="transmembrane region" description="Helical" evidence="7">
    <location>
        <begin position="374"/>
        <end position="394"/>
    </location>
</feature>
<dbReference type="GO" id="GO:0005886">
    <property type="term" value="C:plasma membrane"/>
    <property type="evidence" value="ECO:0007669"/>
    <property type="project" value="UniProtKB-SubCell"/>
</dbReference>
<dbReference type="STRING" id="1122155.SAMN02745158_01135"/>
<dbReference type="Pfam" id="PF02687">
    <property type="entry name" value="FtsX"/>
    <property type="match status" value="1"/>
</dbReference>
<feature type="transmembrane region" description="Helical" evidence="7">
    <location>
        <begin position="281"/>
        <end position="306"/>
    </location>
</feature>
<dbReference type="Pfam" id="PF12704">
    <property type="entry name" value="MacB_PCD"/>
    <property type="match status" value="1"/>
</dbReference>
<dbReference type="InterPro" id="IPR003838">
    <property type="entry name" value="ABC3_permease_C"/>
</dbReference>
<keyword evidence="4 7" id="KW-1133">Transmembrane helix</keyword>
<dbReference type="GO" id="GO:0022857">
    <property type="term" value="F:transmembrane transporter activity"/>
    <property type="evidence" value="ECO:0007669"/>
    <property type="project" value="TreeGrafter"/>
</dbReference>
<keyword evidence="5 7" id="KW-0472">Membrane</keyword>
<dbReference type="PANTHER" id="PTHR30572">
    <property type="entry name" value="MEMBRANE COMPONENT OF TRANSPORTER-RELATED"/>
    <property type="match status" value="1"/>
</dbReference>
<evidence type="ECO:0000256" key="7">
    <source>
        <dbReference type="SAM" id="Phobius"/>
    </source>
</evidence>
<dbReference type="Proteomes" id="UP000184245">
    <property type="component" value="Unassembled WGS sequence"/>
</dbReference>
<evidence type="ECO:0000256" key="3">
    <source>
        <dbReference type="ARBA" id="ARBA00022692"/>
    </source>
</evidence>
<organism evidence="10 11">
    <name type="scientific">Lactonifactor longoviformis DSM 17459</name>
    <dbReference type="NCBI Taxonomy" id="1122155"/>
    <lineage>
        <taxon>Bacteria</taxon>
        <taxon>Bacillati</taxon>
        <taxon>Bacillota</taxon>
        <taxon>Clostridia</taxon>
        <taxon>Eubacteriales</taxon>
        <taxon>Clostridiaceae</taxon>
        <taxon>Lactonifactor</taxon>
    </lineage>
</organism>
<evidence type="ECO:0000313" key="10">
    <source>
        <dbReference type="EMBL" id="SHE64188.1"/>
    </source>
</evidence>
<proteinExistence type="inferred from homology"/>
<comment type="similarity">
    <text evidence="6">Belongs to the ABC-4 integral membrane protein family.</text>
</comment>
<keyword evidence="11" id="KW-1185">Reference proteome</keyword>
<sequence>MAQLLEYIKMAVENIKANKGRSFLTMLGIIIGISSVIMIMAVGAGTTDQMNSELNDLAAGQIYIYTSDKAVSNMQSITEEDMEAIRSKVKGVEGVTPGWGESGQVYTSKGEFDISVSVGTEDMQLTSKLQIIRGRYLSEADIQEGRRVGVISKGDAIRLFGTDDIVGMDMDVTINGITQSVNIIGVRDNLTNGNFVSYTYEGAPVNIDMPYTAMVDYDIEYDGFSNLYVIGDKVVDSKTISDNVIRILESRHQSSGEGFFLVQDFNDVAAQMNSMMGMITAFISFVAAISLLVGGIGVMNIMLVSVTERTREIGIRKSLGAKTSSIMMQFLAESVIITALGGVIGIILGILGAFGICSVMSGSMNSAITPGIRVTTILLATLFSCAVGIFFGIYPARKAAKLSPIEALRRN</sequence>
<dbReference type="OrthoDB" id="9770036at2"/>
<dbReference type="InterPro" id="IPR025857">
    <property type="entry name" value="MacB_PCD"/>
</dbReference>
<keyword evidence="3 7" id="KW-0812">Transmembrane</keyword>
<evidence type="ECO:0000256" key="2">
    <source>
        <dbReference type="ARBA" id="ARBA00022475"/>
    </source>
</evidence>
<dbReference type="PANTHER" id="PTHR30572:SF4">
    <property type="entry name" value="ABC TRANSPORTER PERMEASE YTRF"/>
    <property type="match status" value="1"/>
</dbReference>
<evidence type="ECO:0000259" key="9">
    <source>
        <dbReference type="Pfam" id="PF12704"/>
    </source>
</evidence>
<feature type="domain" description="ABC3 transporter permease C-terminal" evidence="8">
    <location>
        <begin position="285"/>
        <end position="404"/>
    </location>
</feature>
<feature type="domain" description="MacB-like periplasmic core" evidence="9">
    <location>
        <begin position="22"/>
        <end position="242"/>
    </location>
</feature>
<feature type="transmembrane region" description="Helical" evidence="7">
    <location>
        <begin position="23"/>
        <end position="44"/>
    </location>
</feature>
<evidence type="ECO:0000256" key="5">
    <source>
        <dbReference type="ARBA" id="ARBA00023136"/>
    </source>
</evidence>
<accession>A0A1M4V5P5</accession>
<feature type="transmembrane region" description="Helical" evidence="7">
    <location>
        <begin position="327"/>
        <end position="354"/>
    </location>
</feature>
<evidence type="ECO:0000256" key="6">
    <source>
        <dbReference type="ARBA" id="ARBA00038076"/>
    </source>
</evidence>
<protein>
    <submittedName>
        <fullName evidence="10">Putative ABC transport system permease protein</fullName>
    </submittedName>
</protein>
<evidence type="ECO:0000313" key="11">
    <source>
        <dbReference type="Proteomes" id="UP000184245"/>
    </source>
</evidence>
<dbReference type="RefSeq" id="WP_072849740.1">
    <property type="nucleotide sequence ID" value="NZ_FQVI01000003.1"/>
</dbReference>
<dbReference type="AlphaFoldDB" id="A0A1M4V5P5"/>
<dbReference type="EMBL" id="FQVI01000003">
    <property type="protein sequence ID" value="SHE64188.1"/>
    <property type="molecule type" value="Genomic_DNA"/>
</dbReference>
<evidence type="ECO:0000256" key="1">
    <source>
        <dbReference type="ARBA" id="ARBA00004651"/>
    </source>
</evidence>
<gene>
    <name evidence="10" type="ORF">SAMN02745158_01135</name>
</gene>
<reference evidence="10 11" key="1">
    <citation type="submission" date="2016-11" db="EMBL/GenBank/DDBJ databases">
        <authorList>
            <person name="Jaros S."/>
            <person name="Januszkiewicz K."/>
            <person name="Wedrychowicz H."/>
        </authorList>
    </citation>
    <scope>NUCLEOTIDE SEQUENCE [LARGE SCALE GENOMIC DNA]</scope>
    <source>
        <strain evidence="10 11">DSM 17459</strain>
    </source>
</reference>
<keyword evidence="2" id="KW-1003">Cell membrane</keyword>
<dbReference type="InterPro" id="IPR050250">
    <property type="entry name" value="Macrolide_Exporter_MacB"/>
</dbReference>
<name>A0A1M4V5P5_9CLOT</name>
<comment type="subcellular location">
    <subcellularLocation>
        <location evidence="1">Cell membrane</location>
        <topology evidence="1">Multi-pass membrane protein</topology>
    </subcellularLocation>
</comment>